<dbReference type="EMBL" id="PXOH01000041">
    <property type="protein sequence ID" value="PSF31756.1"/>
    <property type="molecule type" value="Genomic_DNA"/>
</dbReference>
<sequence length="788" mass="82105">MMKPLLILSLLMSNLVGKAVHAQITPDQTLPNPSVIRQEQNIILIQGGTEAKNNLFHSFKDFSVVNGQVVQFLNSTTLQNIFTRVTGTSISNIDGIIRTNGAANFFFLNPNGIILGKNAILDIGGSVVFSTAHSIKFSDGLQYQTSSTAKPILSINVPIGLDFGATPGNITVLGDGHNFTIKDFFYFRDFKGLGLQVRPEKTLALLGGNIVSQGGIIRSNGGQIVLGGFSNGEVSLAPKSFFIAPNNALSNQDIYLTGQSVLDSSGLGIGNIQILGRKINIDRGSIIFNQNIIPLQSGVITLKASESVRIQGASQQASIQGGIRTQSAPPITLNGVVFEGTSHQIVIDSPALTLEQGGVVQSVSFNRFDAGDITLNIAKAIEIIGSSPFAAQTGATSNITTVTIFNGNSGDINIQTSQLIAKEGGGLLTATIGSGDSGNITIDATQSVLLSGFEPTLLFPSGIASSTGNTGKAGNITINTAKLTLLNGAAIDSSTYAFGEAGRITINAQDSITVRGTIPNSVITSGIVSGANNTDDTARNIFRLPGLEALTGNGGNILVNTLFLSLAEGGNITVKNDGTGNAGNLEINATTIALQHGRITGTTESGNGGNLALTTENLSLLNNSSISTTAKGYGNGGNIGIDTHLAGIFNSSKIQADALAGDGGNITLNTPVFLSSLNSQITASSQLGIDGVVNINTTPYLLNLSDIKLPIQISLEEIALKTCYDYAQRLTQSGQGLTQRSFNLPGHSYTFADLIPLGQVVKSEKLANGSVRFLNCQQVLEQDGKLQP</sequence>
<keyword evidence="4" id="KW-1185">Reference proteome</keyword>
<comment type="caution">
    <text evidence="3">The sequence shown here is derived from an EMBL/GenBank/DDBJ whole genome shotgun (WGS) entry which is preliminary data.</text>
</comment>
<dbReference type="Proteomes" id="UP000239001">
    <property type="component" value="Unassembled WGS sequence"/>
</dbReference>
<dbReference type="RefSeq" id="WP_106459122.1">
    <property type="nucleotide sequence ID" value="NZ_PXOH01000041.1"/>
</dbReference>
<feature type="signal peptide" evidence="1">
    <location>
        <begin position="1"/>
        <end position="22"/>
    </location>
</feature>
<organism evidence="3 4">
    <name type="scientific">Aphanothece hegewaldii CCALA 016</name>
    <dbReference type="NCBI Taxonomy" id="2107694"/>
    <lineage>
        <taxon>Bacteria</taxon>
        <taxon>Bacillati</taxon>
        <taxon>Cyanobacteriota</taxon>
        <taxon>Cyanophyceae</taxon>
        <taxon>Oscillatoriophycideae</taxon>
        <taxon>Chroococcales</taxon>
        <taxon>Aphanothecaceae</taxon>
        <taxon>Aphanothece</taxon>
    </lineage>
</organism>
<evidence type="ECO:0000256" key="1">
    <source>
        <dbReference type="SAM" id="SignalP"/>
    </source>
</evidence>
<dbReference type="Gene3D" id="2.160.20.10">
    <property type="entry name" value="Single-stranded right-handed beta-helix, Pectin lyase-like"/>
    <property type="match status" value="2"/>
</dbReference>
<dbReference type="InterPro" id="IPR012334">
    <property type="entry name" value="Pectin_lyas_fold"/>
</dbReference>
<dbReference type="OrthoDB" id="452776at2"/>
<reference evidence="3 4" key="2">
    <citation type="submission" date="2018-03" db="EMBL/GenBank/DDBJ databases">
        <authorList>
            <person name="Keele B.F."/>
        </authorList>
    </citation>
    <scope>NUCLEOTIDE SEQUENCE [LARGE SCALE GENOMIC DNA]</scope>
    <source>
        <strain evidence="3 4">CCALA 016</strain>
    </source>
</reference>
<dbReference type="InterPro" id="IPR011050">
    <property type="entry name" value="Pectin_lyase_fold/virulence"/>
</dbReference>
<evidence type="ECO:0000259" key="2">
    <source>
        <dbReference type="SMART" id="SM00912"/>
    </source>
</evidence>
<accession>A0A2T1LRU8</accession>
<keyword evidence="1" id="KW-0732">Signal</keyword>
<feature type="domain" description="Filamentous haemagglutinin FhaB/tRNA nuclease CdiA-like TPS" evidence="2">
    <location>
        <begin position="26"/>
        <end position="138"/>
    </location>
</feature>
<dbReference type="InterPro" id="IPR008638">
    <property type="entry name" value="FhaB/CdiA-like_TPS"/>
</dbReference>
<protein>
    <recommendedName>
        <fullName evidence="2">Filamentous haemagglutinin FhaB/tRNA nuclease CdiA-like TPS domain-containing protein</fullName>
    </recommendedName>
</protein>
<gene>
    <name evidence="3" type="ORF">C7H19_22285</name>
</gene>
<dbReference type="NCBIfam" id="TIGR01901">
    <property type="entry name" value="adhes_NPXG"/>
    <property type="match status" value="1"/>
</dbReference>
<dbReference type="Pfam" id="PF05860">
    <property type="entry name" value="TPS"/>
    <property type="match status" value="1"/>
</dbReference>
<dbReference type="SUPFAM" id="SSF51126">
    <property type="entry name" value="Pectin lyase-like"/>
    <property type="match status" value="3"/>
</dbReference>
<reference evidence="3 4" key="1">
    <citation type="submission" date="2018-03" db="EMBL/GenBank/DDBJ databases">
        <title>The ancient ancestry and fast evolution of plastids.</title>
        <authorList>
            <person name="Moore K.R."/>
            <person name="Magnabosco C."/>
            <person name="Momper L."/>
            <person name="Gold D.A."/>
            <person name="Bosak T."/>
            <person name="Fournier G.P."/>
        </authorList>
    </citation>
    <scope>NUCLEOTIDE SEQUENCE [LARGE SCALE GENOMIC DNA]</scope>
    <source>
        <strain evidence="3 4">CCALA 016</strain>
    </source>
</reference>
<evidence type="ECO:0000313" key="3">
    <source>
        <dbReference type="EMBL" id="PSF31756.1"/>
    </source>
</evidence>
<evidence type="ECO:0000313" key="4">
    <source>
        <dbReference type="Proteomes" id="UP000239001"/>
    </source>
</evidence>
<name>A0A2T1LRU8_9CHRO</name>
<dbReference type="SMART" id="SM00912">
    <property type="entry name" value="Haemagg_act"/>
    <property type="match status" value="1"/>
</dbReference>
<proteinExistence type="predicted"/>
<feature type="chain" id="PRO_5015730849" description="Filamentous haemagglutinin FhaB/tRNA nuclease CdiA-like TPS domain-containing protein" evidence="1">
    <location>
        <begin position="23"/>
        <end position="788"/>
    </location>
</feature>
<dbReference type="AlphaFoldDB" id="A0A2T1LRU8"/>